<name>A0A915KB81_ROMCU</name>
<dbReference type="WBParaSite" id="nRc.2.0.1.t35620-RA">
    <property type="protein sequence ID" value="nRc.2.0.1.t35620-RA"/>
    <property type="gene ID" value="nRc.2.0.1.g35620"/>
</dbReference>
<reference evidence="2" key="1">
    <citation type="submission" date="2022-11" db="UniProtKB">
        <authorList>
            <consortium name="WormBaseParasite"/>
        </authorList>
    </citation>
    <scope>IDENTIFICATION</scope>
</reference>
<evidence type="ECO:0000313" key="1">
    <source>
        <dbReference type="Proteomes" id="UP000887565"/>
    </source>
</evidence>
<protein>
    <submittedName>
        <fullName evidence="2">Ovule protein</fullName>
    </submittedName>
</protein>
<evidence type="ECO:0000313" key="2">
    <source>
        <dbReference type="WBParaSite" id="nRc.2.0.1.t35620-RA"/>
    </source>
</evidence>
<sequence length="64" mass="7134">KSCLKTSAILLNWRITDKQRRPHFFCYFSSVILAAPLLPNDADGSSHSIGPNTIGLASPFWFII</sequence>
<proteinExistence type="predicted"/>
<organism evidence="1 2">
    <name type="scientific">Romanomermis culicivorax</name>
    <name type="common">Nematode worm</name>
    <dbReference type="NCBI Taxonomy" id="13658"/>
    <lineage>
        <taxon>Eukaryota</taxon>
        <taxon>Metazoa</taxon>
        <taxon>Ecdysozoa</taxon>
        <taxon>Nematoda</taxon>
        <taxon>Enoplea</taxon>
        <taxon>Dorylaimia</taxon>
        <taxon>Mermithida</taxon>
        <taxon>Mermithoidea</taxon>
        <taxon>Mermithidae</taxon>
        <taxon>Romanomermis</taxon>
    </lineage>
</organism>
<dbReference type="AlphaFoldDB" id="A0A915KB81"/>
<accession>A0A915KB81</accession>
<dbReference type="Proteomes" id="UP000887565">
    <property type="component" value="Unplaced"/>
</dbReference>
<keyword evidence="1" id="KW-1185">Reference proteome</keyword>